<dbReference type="PROSITE" id="PS50801">
    <property type="entry name" value="STAS"/>
    <property type="match status" value="1"/>
</dbReference>
<feature type="transmembrane region" description="Helical" evidence="7">
    <location>
        <begin position="257"/>
        <end position="274"/>
    </location>
</feature>
<evidence type="ECO:0000256" key="1">
    <source>
        <dbReference type="ARBA" id="ARBA00004141"/>
    </source>
</evidence>
<dbReference type="Proteomes" id="UP000825729">
    <property type="component" value="Unassembled WGS sequence"/>
</dbReference>
<dbReference type="InterPro" id="IPR018045">
    <property type="entry name" value="S04_transporter_CS"/>
</dbReference>
<feature type="region of interest" description="Disordered" evidence="6">
    <location>
        <begin position="45"/>
        <end position="64"/>
    </location>
</feature>
<feature type="transmembrane region" description="Helical" evidence="7">
    <location>
        <begin position="373"/>
        <end position="393"/>
    </location>
</feature>
<keyword evidence="3 7" id="KW-0812">Transmembrane</keyword>
<feature type="transmembrane region" description="Helical" evidence="7">
    <location>
        <begin position="413"/>
        <end position="431"/>
    </location>
</feature>
<dbReference type="EMBL" id="JAINDJ010000002">
    <property type="protein sequence ID" value="KAG9459310.1"/>
    <property type="molecule type" value="Genomic_DNA"/>
</dbReference>
<reference evidence="9 10" key="1">
    <citation type="submission" date="2021-07" db="EMBL/GenBank/DDBJ databases">
        <title>The Aristolochia fimbriata genome: insights into angiosperm evolution, floral development and chemical biosynthesis.</title>
        <authorList>
            <person name="Jiao Y."/>
        </authorList>
    </citation>
    <scope>NUCLEOTIDE SEQUENCE [LARGE SCALE GENOMIC DNA]</scope>
    <source>
        <strain evidence="9">IBCAS-2021</strain>
        <tissue evidence="9">Leaf</tissue>
    </source>
</reference>
<organism evidence="9 10">
    <name type="scientific">Aristolochia fimbriata</name>
    <name type="common">White veined hardy Dutchman's pipe vine</name>
    <dbReference type="NCBI Taxonomy" id="158543"/>
    <lineage>
        <taxon>Eukaryota</taxon>
        <taxon>Viridiplantae</taxon>
        <taxon>Streptophyta</taxon>
        <taxon>Embryophyta</taxon>
        <taxon>Tracheophyta</taxon>
        <taxon>Spermatophyta</taxon>
        <taxon>Magnoliopsida</taxon>
        <taxon>Magnoliidae</taxon>
        <taxon>Piperales</taxon>
        <taxon>Aristolochiaceae</taxon>
        <taxon>Aristolochia</taxon>
    </lineage>
</organism>
<dbReference type="InterPro" id="IPR001902">
    <property type="entry name" value="SLC26A/SulP_fam"/>
</dbReference>
<feature type="transmembrane region" description="Helical" evidence="7">
    <location>
        <begin position="119"/>
        <end position="138"/>
    </location>
</feature>
<dbReference type="InterPro" id="IPR002645">
    <property type="entry name" value="STAS_dom"/>
</dbReference>
<keyword evidence="10" id="KW-1185">Reference proteome</keyword>
<keyword evidence="5 7" id="KW-0472">Membrane</keyword>
<dbReference type="PROSITE" id="PS01130">
    <property type="entry name" value="SLC26A"/>
    <property type="match status" value="1"/>
</dbReference>
<evidence type="ECO:0000256" key="4">
    <source>
        <dbReference type="ARBA" id="ARBA00022989"/>
    </source>
</evidence>
<dbReference type="PANTHER" id="PTHR11814">
    <property type="entry name" value="SULFATE TRANSPORTER"/>
    <property type="match status" value="1"/>
</dbReference>
<comment type="subcellular location">
    <subcellularLocation>
        <location evidence="1">Membrane</location>
        <topology evidence="1">Multi-pass membrane protein</topology>
    </subcellularLocation>
</comment>
<feature type="transmembrane region" description="Helical" evidence="7">
    <location>
        <begin position="173"/>
        <end position="196"/>
    </location>
</feature>
<evidence type="ECO:0000256" key="6">
    <source>
        <dbReference type="SAM" id="MobiDB-lite"/>
    </source>
</evidence>
<dbReference type="AlphaFoldDB" id="A0AAV7FGJ4"/>
<dbReference type="NCBIfam" id="TIGR00815">
    <property type="entry name" value="sulP"/>
    <property type="match status" value="1"/>
</dbReference>
<sequence>MAEESSSSQYLVPPHTVSVNFPPHRPFGKVFKSSVKEALFPDDPFRGFKRRRGQSSTSTSTTSRGRNTTFINALKYFFPIADWASNYSLNLFKYDLLSGITIACLAVPQGISYANLAKLPPVIGLYSSFVPPLVYAIFGSSKDLAVGTVAAASLLSASMLGEKVDVAQDPDLYLHLFYTTTLFIGIFQLALGIFRLGILVDFLSHSTILGFMGGTAILITLQQLKPFFGLKKFTSKTDIISVLHAIFSQTSQWRWESATMGIVILIVLTSTQYLRKKKPSLFWVSAITPMVVVVVTGVIAYLIDGEKHGIQIVGPHKKGLNPISVKYFVFDPKYIWTAIKVGLITGMICLTEGIAIGRVFAGIKNYQTDGNKEMVAFGLMNLVGACTSCYFTTGPFSKTAVNFNAGCKTPMSNVVMSFCLMLVLLFLAPFFQHTPLVALATIIMSAMFGLIKYKQIYNLFKVDKFDFVICMAAMLGVVLISMDMGIIISVGISIIRALLYLARPGIAKLGKISDTVLYRDVEQYPESIDVPNMLVITLGSPIYFANAGYMRERIGRYIDEEIENGDITSGNELQYLVLDLSGVSSIDKTGIEMFKEVHRITTRKDIKLVLTNPQMELTEKFKASKLLDVIGKEWIFLSVAEAVSSCRFMIHESQCEKPTTIG</sequence>
<feature type="transmembrane region" description="Helical" evidence="7">
    <location>
        <begin position="334"/>
        <end position="361"/>
    </location>
</feature>
<evidence type="ECO:0000256" key="2">
    <source>
        <dbReference type="ARBA" id="ARBA00022448"/>
    </source>
</evidence>
<feature type="transmembrane region" description="Helical" evidence="7">
    <location>
        <begin position="202"/>
        <end position="221"/>
    </location>
</feature>
<gene>
    <name evidence="9" type="ORF">H6P81_003818</name>
</gene>
<dbReference type="Gene3D" id="3.30.750.24">
    <property type="entry name" value="STAS domain"/>
    <property type="match status" value="1"/>
</dbReference>
<evidence type="ECO:0000313" key="9">
    <source>
        <dbReference type="EMBL" id="KAG9459310.1"/>
    </source>
</evidence>
<feature type="domain" description="STAS" evidence="8">
    <location>
        <begin position="523"/>
        <end position="646"/>
    </location>
</feature>
<feature type="transmembrane region" description="Helical" evidence="7">
    <location>
        <begin position="473"/>
        <end position="501"/>
    </location>
</feature>
<dbReference type="InterPro" id="IPR011547">
    <property type="entry name" value="SLC26A/SulP_dom"/>
</dbReference>
<evidence type="ECO:0000256" key="3">
    <source>
        <dbReference type="ARBA" id="ARBA00022692"/>
    </source>
</evidence>
<feature type="compositionally biased region" description="Low complexity" evidence="6">
    <location>
        <begin position="54"/>
        <end position="64"/>
    </location>
</feature>
<evidence type="ECO:0000256" key="7">
    <source>
        <dbReference type="SAM" id="Phobius"/>
    </source>
</evidence>
<dbReference type="InterPro" id="IPR036513">
    <property type="entry name" value="STAS_dom_sf"/>
</dbReference>
<dbReference type="SUPFAM" id="SSF52091">
    <property type="entry name" value="SpoIIaa-like"/>
    <property type="match status" value="1"/>
</dbReference>
<dbReference type="Pfam" id="PF00916">
    <property type="entry name" value="Sulfate_transp"/>
    <property type="match status" value="1"/>
</dbReference>
<dbReference type="GO" id="GO:0008271">
    <property type="term" value="F:secondary active sulfate transmembrane transporter activity"/>
    <property type="evidence" value="ECO:0007669"/>
    <property type="project" value="InterPro"/>
</dbReference>
<protein>
    <recommendedName>
        <fullName evidence="8">STAS domain-containing protein</fullName>
    </recommendedName>
</protein>
<evidence type="ECO:0000256" key="5">
    <source>
        <dbReference type="ARBA" id="ARBA00023136"/>
    </source>
</evidence>
<feature type="transmembrane region" description="Helical" evidence="7">
    <location>
        <begin position="436"/>
        <end position="453"/>
    </location>
</feature>
<name>A0AAV7FGJ4_ARIFI</name>
<feature type="transmembrane region" description="Helical" evidence="7">
    <location>
        <begin position="281"/>
        <end position="303"/>
    </location>
</feature>
<accession>A0AAV7FGJ4</accession>
<dbReference type="GO" id="GO:0016020">
    <property type="term" value="C:membrane"/>
    <property type="evidence" value="ECO:0007669"/>
    <property type="project" value="UniProtKB-SubCell"/>
</dbReference>
<evidence type="ECO:0000313" key="10">
    <source>
        <dbReference type="Proteomes" id="UP000825729"/>
    </source>
</evidence>
<keyword evidence="4 7" id="KW-1133">Transmembrane helix</keyword>
<dbReference type="Pfam" id="PF01740">
    <property type="entry name" value="STAS"/>
    <property type="match status" value="1"/>
</dbReference>
<dbReference type="FunFam" id="3.30.750.24:FF:000002">
    <property type="entry name" value="Sulfate transporter 31"/>
    <property type="match status" value="1"/>
</dbReference>
<dbReference type="CDD" id="cd07042">
    <property type="entry name" value="STAS_SulP_like_sulfate_transporter"/>
    <property type="match status" value="1"/>
</dbReference>
<evidence type="ECO:0000259" key="8">
    <source>
        <dbReference type="PROSITE" id="PS50801"/>
    </source>
</evidence>
<comment type="caution">
    <text evidence="9">The sequence shown here is derived from an EMBL/GenBank/DDBJ whole genome shotgun (WGS) entry which is preliminary data.</text>
</comment>
<proteinExistence type="predicted"/>
<keyword evidence="2" id="KW-0813">Transport</keyword>